<organism evidence="1 2">
    <name type="scientific">Chitinophaga filiformis</name>
    <name type="common">Myxococcus filiformis</name>
    <name type="synonym">Flexibacter filiformis</name>
    <dbReference type="NCBI Taxonomy" id="104663"/>
    <lineage>
        <taxon>Bacteria</taxon>
        <taxon>Pseudomonadati</taxon>
        <taxon>Bacteroidota</taxon>
        <taxon>Chitinophagia</taxon>
        <taxon>Chitinophagales</taxon>
        <taxon>Chitinophagaceae</taxon>
        <taxon>Chitinophaga</taxon>
    </lineage>
</organism>
<reference evidence="1 2" key="1">
    <citation type="submission" date="2022-04" db="EMBL/GenBank/DDBJ databases">
        <title>The arsenic-methylating capacity of Chitinophaga filiformis YT5 during chitin decomposition.</title>
        <authorList>
            <person name="Chen G."/>
            <person name="Liang Y."/>
        </authorList>
    </citation>
    <scope>NUCLEOTIDE SEQUENCE [LARGE SCALE GENOMIC DNA]</scope>
    <source>
        <strain evidence="1 2">YT5</strain>
    </source>
</reference>
<dbReference type="InterPro" id="IPR047713">
    <property type="entry name" value="DHCW_cupin"/>
</dbReference>
<dbReference type="NCBIfam" id="NF038084">
    <property type="entry name" value="DHCW_cupin"/>
    <property type="match status" value="1"/>
</dbReference>
<dbReference type="Gene3D" id="2.60.120.10">
    <property type="entry name" value="Jelly Rolls"/>
    <property type="match status" value="1"/>
</dbReference>
<keyword evidence="2" id="KW-1185">Reference proteome</keyword>
<sequence length="144" mass="16262">MTMECAKFLSFKHHPYLSPLTATFSQPNMSNIPFQTIDWTTIEKTTHTGTTGTATWQTMQFDGLRIRLVEYSKGYLADHWCQKGHIVHCLEGTFISELENGEQTVLSKGMTYVVSDDLSSHRSISDEGVKLLIIDGDFLKSRLA</sequence>
<evidence type="ECO:0000313" key="2">
    <source>
        <dbReference type="Proteomes" id="UP000830198"/>
    </source>
</evidence>
<dbReference type="SUPFAM" id="SSF51182">
    <property type="entry name" value="RmlC-like cupins"/>
    <property type="match status" value="1"/>
</dbReference>
<dbReference type="Proteomes" id="UP000830198">
    <property type="component" value="Chromosome"/>
</dbReference>
<dbReference type="EMBL" id="CP095855">
    <property type="protein sequence ID" value="UPK67288.1"/>
    <property type="molecule type" value="Genomic_DNA"/>
</dbReference>
<protein>
    <submittedName>
        <fullName evidence="1">DHCW motif cupin fold protein</fullName>
    </submittedName>
</protein>
<dbReference type="InterPro" id="IPR011051">
    <property type="entry name" value="RmlC_Cupin_sf"/>
</dbReference>
<name>A0ABY4HUZ9_CHIFI</name>
<gene>
    <name evidence="1" type="ORF">MYF79_20315</name>
</gene>
<dbReference type="InterPro" id="IPR014710">
    <property type="entry name" value="RmlC-like_jellyroll"/>
</dbReference>
<proteinExistence type="predicted"/>
<accession>A0ABY4HUZ9</accession>
<dbReference type="RefSeq" id="WP_247809546.1">
    <property type="nucleotide sequence ID" value="NZ_CP095855.1"/>
</dbReference>
<evidence type="ECO:0000313" key="1">
    <source>
        <dbReference type="EMBL" id="UPK67288.1"/>
    </source>
</evidence>